<evidence type="ECO:0000256" key="7">
    <source>
        <dbReference type="ARBA" id="ARBA00023237"/>
    </source>
</evidence>
<reference evidence="9" key="1">
    <citation type="submission" date="2019-06" db="EMBL/GenBank/DDBJ databases">
        <title>Sulfurimonas gotlandica sp. nov., a chemoautotrophic and psychrotolerant epsilonproteobacterium isolated from a pelagic redoxcline, and an emended description of the genus Sulfurimonas.</title>
        <authorList>
            <person name="Wang S."/>
            <person name="Jiang L."/>
            <person name="Shao Z."/>
        </authorList>
    </citation>
    <scope>NUCLEOTIDE SEQUENCE [LARGE SCALE GENOMIC DNA]</scope>
    <source>
        <strain evidence="9">1-1N</strain>
    </source>
</reference>
<dbReference type="KEGG" id="suln:FJR47_04715"/>
<keyword evidence="3" id="KW-0813">Transport</keyword>
<dbReference type="EMBL" id="CP041166">
    <property type="protein sequence ID" value="QFR43240.1"/>
    <property type="molecule type" value="Genomic_DNA"/>
</dbReference>
<dbReference type="InterPro" id="IPR003423">
    <property type="entry name" value="OMP_efflux"/>
</dbReference>
<keyword evidence="5" id="KW-0812">Transmembrane</keyword>
<accession>A0AAJ4DMN8</accession>
<dbReference type="GO" id="GO:0009279">
    <property type="term" value="C:cell outer membrane"/>
    <property type="evidence" value="ECO:0007669"/>
    <property type="project" value="UniProtKB-SubCell"/>
</dbReference>
<dbReference type="AlphaFoldDB" id="A0AAJ4DMN8"/>
<evidence type="ECO:0000256" key="2">
    <source>
        <dbReference type="ARBA" id="ARBA00007613"/>
    </source>
</evidence>
<evidence type="ECO:0000256" key="6">
    <source>
        <dbReference type="ARBA" id="ARBA00023136"/>
    </source>
</evidence>
<dbReference type="GO" id="GO:0015288">
    <property type="term" value="F:porin activity"/>
    <property type="evidence" value="ECO:0007669"/>
    <property type="project" value="TreeGrafter"/>
</dbReference>
<dbReference type="InterPro" id="IPR051906">
    <property type="entry name" value="TolC-like"/>
</dbReference>
<evidence type="ECO:0000256" key="5">
    <source>
        <dbReference type="ARBA" id="ARBA00022692"/>
    </source>
</evidence>
<keyword evidence="6" id="KW-0472">Membrane</keyword>
<dbReference type="SUPFAM" id="SSF56954">
    <property type="entry name" value="Outer membrane efflux proteins (OEP)"/>
    <property type="match status" value="1"/>
</dbReference>
<keyword evidence="7" id="KW-0998">Cell outer membrane</keyword>
<dbReference type="Gene3D" id="1.20.1600.10">
    <property type="entry name" value="Outer membrane efflux proteins (OEP)"/>
    <property type="match status" value="1"/>
</dbReference>
<keyword evidence="4" id="KW-1134">Transmembrane beta strand</keyword>
<organism evidence="8 9">
    <name type="scientific">Sulfurimonas xiamenensis</name>
    <dbReference type="NCBI Taxonomy" id="2590021"/>
    <lineage>
        <taxon>Bacteria</taxon>
        <taxon>Pseudomonadati</taxon>
        <taxon>Campylobacterota</taxon>
        <taxon>Epsilonproteobacteria</taxon>
        <taxon>Campylobacterales</taxon>
        <taxon>Sulfurimonadaceae</taxon>
        <taxon>Sulfurimonas</taxon>
    </lineage>
</organism>
<evidence type="ECO:0000256" key="1">
    <source>
        <dbReference type="ARBA" id="ARBA00004442"/>
    </source>
</evidence>
<evidence type="ECO:0000256" key="3">
    <source>
        <dbReference type="ARBA" id="ARBA00022448"/>
    </source>
</evidence>
<evidence type="ECO:0000313" key="9">
    <source>
        <dbReference type="Proteomes" id="UP000326061"/>
    </source>
</evidence>
<comment type="subcellular location">
    <subcellularLocation>
        <location evidence="1">Cell outer membrane</location>
    </subcellularLocation>
</comment>
<name>A0AAJ4DMN8_9BACT</name>
<comment type="similarity">
    <text evidence="2">Belongs to the outer membrane factor (OMF) (TC 1.B.17) family.</text>
</comment>
<dbReference type="Pfam" id="PF02321">
    <property type="entry name" value="OEP"/>
    <property type="match status" value="2"/>
</dbReference>
<keyword evidence="9" id="KW-1185">Reference proteome</keyword>
<dbReference type="PANTHER" id="PTHR30026:SF20">
    <property type="entry name" value="OUTER MEMBRANE PROTEIN TOLC"/>
    <property type="match status" value="1"/>
</dbReference>
<dbReference type="GO" id="GO:0015562">
    <property type="term" value="F:efflux transmembrane transporter activity"/>
    <property type="evidence" value="ECO:0007669"/>
    <property type="project" value="InterPro"/>
</dbReference>
<dbReference type="Proteomes" id="UP000326061">
    <property type="component" value="Chromosome"/>
</dbReference>
<dbReference type="GO" id="GO:1990281">
    <property type="term" value="C:efflux pump complex"/>
    <property type="evidence" value="ECO:0007669"/>
    <property type="project" value="TreeGrafter"/>
</dbReference>
<proteinExistence type="inferred from homology"/>
<protein>
    <submittedName>
        <fullName evidence="8">TolC family protein</fullName>
    </submittedName>
</protein>
<dbReference type="PANTHER" id="PTHR30026">
    <property type="entry name" value="OUTER MEMBRANE PROTEIN TOLC"/>
    <property type="match status" value="1"/>
</dbReference>
<dbReference type="RefSeq" id="WP_152299303.1">
    <property type="nucleotide sequence ID" value="NZ_CP041166.1"/>
</dbReference>
<sequence>MIKILFVYFYIFVFVLSAKVVSVDECIDKTLKNHPDVKKAALGIFEKKSSVDIAKADYLPQINVSAQYNPIDTFAVPKDNQFETIEDDSWRVDAVLNQKIYDFGKTTSTIKAYEKDENIANLSLNDAKALLVYNVKNQYNLALLKTKEIEVRKKDLKTKEELYKQAKALVLQGLKTEADATSILSELYIAQDNLAIAKADLNKALTTLSLYTGERLDADTQLKESVEVKNQNIMSSDMLFKDILSKNLLLKSSQEEIKKDALIYKATKAQNLGSIDAIASYNYQNSLNEYDESLVGVSITVPIYNGGRISAQTQQARIAKEIAKESYNSQKLLLQEEVENLVIDLQRYRYTIKAKEALIESSNATKEIVEARYKEGLATYIEVLDASSTYLFAKLGLLEAKFSINNIINRLDYLQGQIQ</sequence>
<evidence type="ECO:0000313" key="8">
    <source>
        <dbReference type="EMBL" id="QFR43240.1"/>
    </source>
</evidence>
<evidence type="ECO:0000256" key="4">
    <source>
        <dbReference type="ARBA" id="ARBA00022452"/>
    </source>
</evidence>
<gene>
    <name evidence="8" type="ORF">FJR47_04715</name>
</gene>